<sequence>MQNNVVGGFGGGGGAEGYRGGGGGGGYAGGGSGADIRDSCGGGGGSYNDGDNQENKCCYDTARHGQNKRASTCAATTQPAWLDLHTNDTSVSVRLVTRRTLCKSKEISFGIDDTSFPDAMRIMAENNLKLSFDFNRGFTTVDGEFGGGGGAAGWRKGRGGGGGGYSEGSSGADIHDSCGDGGGSYNDGNNQDKECCYNNAGHGHQITVTFLE</sequence>
<dbReference type="Proteomes" id="UP000225706">
    <property type="component" value="Unassembled WGS sequence"/>
</dbReference>
<reference evidence="2" key="1">
    <citation type="journal article" date="2017" name="bioRxiv">
        <title>Comparative analysis of the genomes of Stylophora pistillata and Acropora digitifera provides evidence for extensive differences between species of corals.</title>
        <authorList>
            <person name="Voolstra C.R."/>
            <person name="Li Y."/>
            <person name="Liew Y.J."/>
            <person name="Baumgarten S."/>
            <person name="Zoccola D."/>
            <person name="Flot J.-F."/>
            <person name="Tambutte S."/>
            <person name="Allemand D."/>
            <person name="Aranda M."/>
        </authorList>
    </citation>
    <scope>NUCLEOTIDE SEQUENCE [LARGE SCALE GENOMIC DNA]</scope>
</reference>
<evidence type="ECO:0000313" key="2">
    <source>
        <dbReference type="Proteomes" id="UP000225706"/>
    </source>
</evidence>
<organism evidence="1 2">
    <name type="scientific">Stylophora pistillata</name>
    <name type="common">Smooth cauliflower coral</name>
    <dbReference type="NCBI Taxonomy" id="50429"/>
    <lineage>
        <taxon>Eukaryota</taxon>
        <taxon>Metazoa</taxon>
        <taxon>Cnidaria</taxon>
        <taxon>Anthozoa</taxon>
        <taxon>Hexacorallia</taxon>
        <taxon>Scleractinia</taxon>
        <taxon>Astrocoeniina</taxon>
        <taxon>Pocilloporidae</taxon>
        <taxon>Stylophora</taxon>
    </lineage>
</organism>
<name>A0A2B4R622_STYPI</name>
<accession>A0A2B4R622</accession>
<proteinExistence type="predicted"/>
<comment type="caution">
    <text evidence="1">The sequence shown here is derived from an EMBL/GenBank/DDBJ whole genome shotgun (WGS) entry which is preliminary data.</text>
</comment>
<evidence type="ECO:0000313" key="1">
    <source>
        <dbReference type="EMBL" id="PFX13091.1"/>
    </source>
</evidence>
<dbReference type="AlphaFoldDB" id="A0A2B4R622"/>
<gene>
    <name evidence="1" type="ORF">AWC38_SpisGene22855</name>
</gene>
<dbReference type="EMBL" id="LSMT01001073">
    <property type="protein sequence ID" value="PFX13091.1"/>
    <property type="molecule type" value="Genomic_DNA"/>
</dbReference>
<keyword evidence="2" id="KW-1185">Reference proteome</keyword>
<protein>
    <submittedName>
        <fullName evidence="1">Uncharacterized protein</fullName>
    </submittedName>
</protein>